<dbReference type="RefSeq" id="WP_128985273.1">
    <property type="nucleotide sequence ID" value="NZ_CBCSEI010000004.1"/>
</dbReference>
<dbReference type="EMBL" id="PDJZ01000001">
    <property type="protein sequence ID" value="RXJ85744.1"/>
    <property type="molecule type" value="Genomic_DNA"/>
</dbReference>
<comment type="caution">
    <text evidence="3">The sequence shown here is derived from an EMBL/GenBank/DDBJ whole genome shotgun (WGS) entry which is preliminary data.</text>
</comment>
<evidence type="ECO:0000313" key="4">
    <source>
        <dbReference type="Proteomes" id="UP000290378"/>
    </source>
</evidence>
<protein>
    <recommendedName>
        <fullName evidence="1">Formylmethanofuran dehydrogenase subunit E domain-containing protein</fullName>
    </recommendedName>
</protein>
<name>A0A4V1LE38_9BACT</name>
<evidence type="ECO:0000259" key="1">
    <source>
        <dbReference type="Pfam" id="PF02663"/>
    </source>
</evidence>
<keyword evidence="4" id="KW-1185">Reference proteome</keyword>
<reference evidence="3 5" key="2">
    <citation type="submission" date="2017-10" db="EMBL/GenBank/DDBJ databases">
        <title>Genomics of the genus Arcobacter.</title>
        <authorList>
            <person name="Perez-Cataluna A."/>
            <person name="Figueras M.J."/>
        </authorList>
    </citation>
    <scope>NUCLEOTIDE SEQUENCE [LARGE SCALE GENOMIC DNA]</scope>
    <source>
        <strain evidence="3 5">F26</strain>
    </source>
</reference>
<organism evidence="3 5">
    <name type="scientific">Arcobacter cloacae</name>
    <dbReference type="NCBI Taxonomy" id="1054034"/>
    <lineage>
        <taxon>Bacteria</taxon>
        <taxon>Pseudomonadati</taxon>
        <taxon>Campylobacterota</taxon>
        <taxon>Epsilonproteobacteria</taxon>
        <taxon>Campylobacterales</taxon>
        <taxon>Arcobacteraceae</taxon>
        <taxon>Arcobacter</taxon>
    </lineage>
</organism>
<dbReference type="Pfam" id="PF02663">
    <property type="entry name" value="FmdE"/>
    <property type="match status" value="1"/>
</dbReference>
<feature type="domain" description="Formylmethanofuran dehydrogenase subunit E" evidence="1">
    <location>
        <begin position="43"/>
        <end position="190"/>
    </location>
</feature>
<evidence type="ECO:0000313" key="5">
    <source>
        <dbReference type="Proteomes" id="UP000290870"/>
    </source>
</evidence>
<proteinExistence type="predicted"/>
<dbReference type="InterPro" id="IPR003814">
    <property type="entry name" value="FmdEsu_dom"/>
</dbReference>
<sequence>MTYPQFFNKIPTIKLQDDLAFFLGAFENGLIEFSYLDVVKSAGHSCPTVLGAYLMTLKGLETLYKNEIPKRGEIIVEFKEAQNIGVAGVIGNVIMNITGATTTNGFKGLAGKYDRNHLMKFEQDINGANVRFTRVDTQESVDVFYNPNEIKAHEDMNFLMQKCIQENATSEEKKEFSKLWQKRVEDISNSIDSVIKVITDI</sequence>
<dbReference type="AlphaFoldDB" id="A0A4V1LE38"/>
<dbReference type="Gene3D" id="3.30.1330.130">
    <property type="match status" value="1"/>
</dbReference>
<dbReference type="OrthoDB" id="259311at2"/>
<evidence type="ECO:0000313" key="3">
    <source>
        <dbReference type="EMBL" id="RXJ85744.1"/>
    </source>
</evidence>
<dbReference type="Proteomes" id="UP000290378">
    <property type="component" value="Unassembled WGS sequence"/>
</dbReference>
<accession>A0A4V1LE38</accession>
<reference evidence="2 4" key="1">
    <citation type="submission" date="2017-09" db="EMBL/GenBank/DDBJ databases">
        <title>Genomics of the genus Arcobacter.</title>
        <authorList>
            <person name="Perez-Cataluna A."/>
            <person name="Figueras M.J."/>
            <person name="Salas-Masso N."/>
        </authorList>
    </citation>
    <scope>NUCLEOTIDE SEQUENCE [LARGE SCALE GENOMIC DNA]</scope>
    <source>
        <strain evidence="2 4">CECT 7834</strain>
    </source>
</reference>
<gene>
    <name evidence="2" type="ORF">CP963_04550</name>
    <name evidence="3" type="ORF">CRU90_00340</name>
</gene>
<dbReference type="Proteomes" id="UP000290870">
    <property type="component" value="Unassembled WGS sequence"/>
</dbReference>
<evidence type="ECO:0000313" key="2">
    <source>
        <dbReference type="EMBL" id="RXI42323.1"/>
    </source>
</evidence>
<dbReference type="EMBL" id="NXII01000004">
    <property type="protein sequence ID" value="RXI42323.1"/>
    <property type="molecule type" value="Genomic_DNA"/>
</dbReference>